<dbReference type="InterPro" id="IPR007029">
    <property type="entry name" value="YHS_dom"/>
</dbReference>
<dbReference type="SUPFAM" id="SSF47240">
    <property type="entry name" value="Ferritin-like"/>
    <property type="match status" value="1"/>
</dbReference>
<protein>
    <recommendedName>
        <fullName evidence="2">YHS domain-containing protein</fullName>
    </recommendedName>
</protein>
<feature type="chain" id="PRO_5029530649" description="YHS domain-containing protein" evidence="1">
    <location>
        <begin position="28"/>
        <end position="89"/>
    </location>
</feature>
<gene>
    <name evidence="3" type="ORF">DPQ33_16215</name>
</gene>
<proteinExistence type="predicted"/>
<evidence type="ECO:0000256" key="1">
    <source>
        <dbReference type="SAM" id="SignalP"/>
    </source>
</evidence>
<dbReference type="EMBL" id="QMIE01000019">
    <property type="protein sequence ID" value="TVM15032.1"/>
    <property type="molecule type" value="Genomic_DNA"/>
</dbReference>
<keyword evidence="4" id="KW-1185">Reference proteome</keyword>
<dbReference type="AlphaFoldDB" id="A0A7M3MAT1"/>
<evidence type="ECO:0000313" key="4">
    <source>
        <dbReference type="Proteomes" id="UP000448292"/>
    </source>
</evidence>
<feature type="domain" description="YHS" evidence="2">
    <location>
        <begin position="34"/>
        <end position="74"/>
    </location>
</feature>
<feature type="signal peptide" evidence="1">
    <location>
        <begin position="1"/>
        <end position="27"/>
    </location>
</feature>
<reference evidence="3 4" key="1">
    <citation type="submission" date="2018-06" db="EMBL/GenBank/DDBJ databases">
        <title>Complete genome of Desulfovibrio indonesiensis P37SLT.</title>
        <authorList>
            <person name="Crispim J.S."/>
            <person name="Vidigal P.M.P."/>
            <person name="Silva L.C.F."/>
            <person name="Laguardia C.N."/>
            <person name="Araujo L.C."/>
            <person name="Dias R.S."/>
            <person name="Sousa M.P."/>
            <person name="Paula S.O."/>
            <person name="Silva C."/>
        </authorList>
    </citation>
    <scope>NUCLEOTIDE SEQUENCE [LARGE SCALE GENOMIC DNA]</scope>
    <source>
        <strain evidence="3 4">P37SLT</strain>
    </source>
</reference>
<comment type="caution">
    <text evidence="3">The sequence shown here is derived from an EMBL/GenBank/DDBJ whole genome shotgun (WGS) entry which is preliminary data.</text>
</comment>
<keyword evidence="1" id="KW-0732">Signal</keyword>
<organism evidence="3 4">
    <name type="scientific">Oceanidesulfovibrio indonesiensis</name>
    <dbReference type="NCBI Taxonomy" id="54767"/>
    <lineage>
        <taxon>Bacteria</taxon>
        <taxon>Pseudomonadati</taxon>
        <taxon>Thermodesulfobacteriota</taxon>
        <taxon>Desulfovibrionia</taxon>
        <taxon>Desulfovibrionales</taxon>
        <taxon>Desulfovibrionaceae</taxon>
        <taxon>Oceanidesulfovibrio</taxon>
    </lineage>
</organism>
<dbReference type="InterPro" id="IPR009078">
    <property type="entry name" value="Ferritin-like_SF"/>
</dbReference>
<dbReference type="InterPro" id="IPR012348">
    <property type="entry name" value="RNR-like"/>
</dbReference>
<dbReference type="Proteomes" id="UP000448292">
    <property type="component" value="Unassembled WGS sequence"/>
</dbReference>
<dbReference type="GO" id="GO:0016491">
    <property type="term" value="F:oxidoreductase activity"/>
    <property type="evidence" value="ECO:0007669"/>
    <property type="project" value="InterPro"/>
</dbReference>
<accession>A0A7M3MAT1</accession>
<dbReference type="RefSeq" id="WP_144304272.1">
    <property type="nucleotide sequence ID" value="NZ_QMIE01000019.1"/>
</dbReference>
<dbReference type="Gene3D" id="1.10.620.20">
    <property type="entry name" value="Ribonucleotide Reductase, subunit A"/>
    <property type="match status" value="1"/>
</dbReference>
<dbReference type="Pfam" id="PF04945">
    <property type="entry name" value="YHS"/>
    <property type="match status" value="1"/>
</dbReference>
<evidence type="ECO:0000259" key="2">
    <source>
        <dbReference type="Pfam" id="PF04945"/>
    </source>
</evidence>
<dbReference type="OrthoDB" id="9815497at2"/>
<name>A0A7M3MAT1_9BACT</name>
<sequence length="89" mass="10132">MKSIKNAIRISILGLSLTLLLAATVFAKQQETCPVLGSELQNKEVYVDYEGKRIYFCCPGCDKQFLENPEKYLKEMEEKGIELEDAPKE</sequence>
<evidence type="ECO:0000313" key="3">
    <source>
        <dbReference type="EMBL" id="TVM15032.1"/>
    </source>
</evidence>